<organism evidence="1 2">
    <name type="scientific">Vanilla planifolia</name>
    <name type="common">Vanilla</name>
    <dbReference type="NCBI Taxonomy" id="51239"/>
    <lineage>
        <taxon>Eukaryota</taxon>
        <taxon>Viridiplantae</taxon>
        <taxon>Streptophyta</taxon>
        <taxon>Embryophyta</taxon>
        <taxon>Tracheophyta</taxon>
        <taxon>Spermatophyta</taxon>
        <taxon>Magnoliopsida</taxon>
        <taxon>Liliopsida</taxon>
        <taxon>Asparagales</taxon>
        <taxon>Orchidaceae</taxon>
        <taxon>Vanilloideae</taxon>
        <taxon>Vanilleae</taxon>
        <taxon>Vanilla</taxon>
    </lineage>
</organism>
<dbReference type="EMBL" id="JADCNM010000660">
    <property type="protein sequence ID" value="KAG0445766.1"/>
    <property type="molecule type" value="Genomic_DNA"/>
</dbReference>
<gene>
    <name evidence="1" type="ORF">HPP92_029170</name>
</gene>
<evidence type="ECO:0000313" key="2">
    <source>
        <dbReference type="Proteomes" id="UP000639772"/>
    </source>
</evidence>
<accession>A0A835U4G3</accession>
<sequence length="185" mass="20402">MEEMREGETDAATFNAMIAVSERRISSALEGGEGVTEGANQVVKLYLLVACPGRDSGRNRVICSRIYLGEGCQPDVVYTRCSDRMPQQNTWLDHRLYTKPGSRESTDQLVVTHHPPHLILLAFSHVDIGSSLSGLKMVCLHRLRREEGSGCLIVILPNLSKANIGTPCRGPKCQSRSPRSRLSMP</sequence>
<reference evidence="1 2" key="1">
    <citation type="journal article" date="2020" name="Nat. Food">
        <title>A phased Vanilla planifolia genome enables genetic improvement of flavour and production.</title>
        <authorList>
            <person name="Hasing T."/>
            <person name="Tang H."/>
            <person name="Brym M."/>
            <person name="Khazi F."/>
            <person name="Huang T."/>
            <person name="Chambers A.H."/>
        </authorList>
    </citation>
    <scope>NUCLEOTIDE SEQUENCE [LARGE SCALE GENOMIC DNA]</scope>
    <source>
        <tissue evidence="1">Leaf</tissue>
    </source>
</reference>
<name>A0A835U4G3_VANPL</name>
<protein>
    <submittedName>
        <fullName evidence="1">Uncharacterized protein</fullName>
    </submittedName>
</protein>
<dbReference type="Proteomes" id="UP000639772">
    <property type="component" value="Unassembled WGS sequence"/>
</dbReference>
<comment type="caution">
    <text evidence="1">The sequence shown here is derived from an EMBL/GenBank/DDBJ whole genome shotgun (WGS) entry which is preliminary data.</text>
</comment>
<dbReference type="AlphaFoldDB" id="A0A835U4G3"/>
<proteinExistence type="predicted"/>
<evidence type="ECO:0000313" key="1">
    <source>
        <dbReference type="EMBL" id="KAG0445766.1"/>
    </source>
</evidence>